<evidence type="ECO:0000313" key="2">
    <source>
        <dbReference type="Proteomes" id="UP000003490"/>
    </source>
</evidence>
<protein>
    <submittedName>
        <fullName evidence="1">Uncharacterized protein</fullName>
    </submittedName>
</protein>
<dbReference type="AlphaFoldDB" id="A7VYC9"/>
<proteinExistence type="predicted"/>
<sequence length="47" mass="4824">MDIFLRWEINSGAGAGSVQAAGFSSGKRLFSGKQPSSILKSAAAPIL</sequence>
<reference evidence="1 2" key="1">
    <citation type="submission" date="2007-08" db="EMBL/GenBank/DDBJ databases">
        <title>Draft genome sequence of Clostridium leptum (DSM 753).</title>
        <authorList>
            <person name="Sudarsanam P."/>
            <person name="Ley R."/>
            <person name="Guruge J."/>
            <person name="Turnbaugh P.J."/>
            <person name="Mahowald M."/>
            <person name="Liep D."/>
            <person name="Gordon J."/>
        </authorList>
    </citation>
    <scope>NUCLEOTIDE SEQUENCE [LARGE SCALE GENOMIC DNA]</scope>
    <source>
        <strain evidence="1 2">DSM 753</strain>
    </source>
</reference>
<dbReference type="Proteomes" id="UP000003490">
    <property type="component" value="Unassembled WGS sequence"/>
</dbReference>
<comment type="caution">
    <text evidence="1">The sequence shown here is derived from an EMBL/GenBank/DDBJ whole genome shotgun (WGS) entry which is preliminary data.</text>
</comment>
<accession>A7VYC9</accession>
<evidence type="ECO:0000313" key="1">
    <source>
        <dbReference type="EMBL" id="EDO59557.1"/>
    </source>
</evidence>
<dbReference type="HOGENOM" id="CLU_3166483_0_0_9"/>
<dbReference type="EMBL" id="ABCB02000021">
    <property type="protein sequence ID" value="EDO59557.1"/>
    <property type="molecule type" value="Genomic_DNA"/>
</dbReference>
<gene>
    <name evidence="1" type="ORF">CLOLEP_03607</name>
</gene>
<reference evidence="1 2" key="2">
    <citation type="submission" date="2007-08" db="EMBL/GenBank/DDBJ databases">
        <authorList>
            <person name="Fulton L."/>
            <person name="Clifton S."/>
            <person name="Fulton B."/>
            <person name="Xu J."/>
            <person name="Minx P."/>
            <person name="Pepin K.H."/>
            <person name="Johnson M."/>
            <person name="Thiruvilangam P."/>
            <person name="Bhonagiri V."/>
            <person name="Nash W.E."/>
            <person name="Wang C."/>
            <person name="Mardis E.R."/>
            <person name="Wilson R.K."/>
        </authorList>
    </citation>
    <scope>NUCLEOTIDE SEQUENCE [LARGE SCALE GENOMIC DNA]</scope>
    <source>
        <strain evidence="1 2">DSM 753</strain>
    </source>
</reference>
<name>A7VYC9_9FIRM</name>
<organism evidence="1 2">
    <name type="scientific">[Clostridium] leptum DSM 753</name>
    <dbReference type="NCBI Taxonomy" id="428125"/>
    <lineage>
        <taxon>Bacteria</taxon>
        <taxon>Bacillati</taxon>
        <taxon>Bacillota</taxon>
        <taxon>Clostridia</taxon>
        <taxon>Eubacteriales</taxon>
        <taxon>Oscillospiraceae</taxon>
        <taxon>Oscillospiraceae incertae sedis</taxon>
    </lineage>
</organism>